<dbReference type="Pfam" id="PF14870">
    <property type="entry name" value="PSII_BNR"/>
    <property type="match status" value="4"/>
</dbReference>
<name>A0A918SGS3_9FLAO</name>
<evidence type="ECO:0000259" key="4">
    <source>
        <dbReference type="Pfam" id="PF14870"/>
    </source>
</evidence>
<dbReference type="CDD" id="cd15482">
    <property type="entry name" value="Sialidase_non-viral"/>
    <property type="match status" value="1"/>
</dbReference>
<dbReference type="EMBL" id="BMXB01000008">
    <property type="protein sequence ID" value="GHA40243.1"/>
    <property type="molecule type" value="Genomic_DNA"/>
</dbReference>
<proteinExistence type="predicted"/>
<dbReference type="SUPFAM" id="SSF110296">
    <property type="entry name" value="Oligoxyloglucan reducing end-specific cellobiohydrolase"/>
    <property type="match status" value="3"/>
</dbReference>
<accession>A0A918SGS3</accession>
<dbReference type="GO" id="GO:0015979">
    <property type="term" value="P:photosynthesis"/>
    <property type="evidence" value="ECO:0007669"/>
    <property type="project" value="UniProtKB-KW"/>
</dbReference>
<reference evidence="6" key="2">
    <citation type="submission" date="2020-09" db="EMBL/GenBank/DDBJ databases">
        <authorList>
            <person name="Sun Q."/>
            <person name="Kim S."/>
        </authorList>
    </citation>
    <scope>NUCLEOTIDE SEQUENCE</scope>
    <source>
        <strain evidence="6">KCTC 12719</strain>
    </source>
</reference>
<evidence type="ECO:0008006" key="8">
    <source>
        <dbReference type="Google" id="ProtNLM"/>
    </source>
</evidence>
<evidence type="ECO:0000259" key="5">
    <source>
        <dbReference type="Pfam" id="PF18962"/>
    </source>
</evidence>
<dbReference type="GO" id="GO:0009523">
    <property type="term" value="C:photosystem II"/>
    <property type="evidence" value="ECO:0007669"/>
    <property type="project" value="UniProtKB-KW"/>
</dbReference>
<reference evidence="6" key="1">
    <citation type="journal article" date="2014" name="Int. J. Syst. Evol. Microbiol.">
        <title>Complete genome sequence of Corynebacterium casei LMG S-19264T (=DSM 44701T), isolated from a smear-ripened cheese.</title>
        <authorList>
            <consortium name="US DOE Joint Genome Institute (JGI-PGF)"/>
            <person name="Walter F."/>
            <person name="Albersmeier A."/>
            <person name="Kalinowski J."/>
            <person name="Ruckert C."/>
        </authorList>
    </citation>
    <scope>NUCLEOTIDE SEQUENCE</scope>
    <source>
        <strain evidence="6">KCTC 12719</strain>
    </source>
</reference>
<dbReference type="RefSeq" id="WP_189604818.1">
    <property type="nucleotide sequence ID" value="NZ_BMXB01000008.1"/>
</dbReference>
<feature type="domain" description="Photosynthesis system II assembly factor Ycf48/Hcf136-like" evidence="4">
    <location>
        <begin position="488"/>
        <end position="565"/>
    </location>
</feature>
<dbReference type="Pfam" id="PF18962">
    <property type="entry name" value="Por_Secre_tail"/>
    <property type="match status" value="1"/>
</dbReference>
<protein>
    <recommendedName>
        <fullName evidence="8">Por secretion system C-terminal sorting domain-containing protein</fullName>
    </recommendedName>
</protein>
<feature type="domain" description="Photosynthesis system II assembly factor Ycf48/Hcf136-like" evidence="4">
    <location>
        <begin position="280"/>
        <end position="352"/>
    </location>
</feature>
<dbReference type="NCBIfam" id="TIGR04183">
    <property type="entry name" value="Por_Secre_tail"/>
    <property type="match status" value="1"/>
</dbReference>
<comment type="caution">
    <text evidence="6">The sequence shown here is derived from an EMBL/GenBank/DDBJ whole genome shotgun (WGS) entry which is preliminary data.</text>
</comment>
<dbReference type="PANTHER" id="PTHR47199">
    <property type="entry name" value="PHOTOSYSTEM II STABILITY/ASSEMBLY FACTOR HCF136, CHLOROPLASTIC"/>
    <property type="match status" value="1"/>
</dbReference>
<dbReference type="AlphaFoldDB" id="A0A918SGS3"/>
<dbReference type="Gene3D" id="2.130.10.10">
    <property type="entry name" value="YVTN repeat-like/Quinoprotein amine dehydrogenase"/>
    <property type="match status" value="4"/>
</dbReference>
<sequence length="1232" mass="136623">MARILPIIFIFLITFTSYAQNNWELLNPTPSPETGKDVLFVSTSKGFIITAKELLITEDAGVTWTKKMELQGAADIDFLENTGFIVGTGGYVVTSKNGGETWTRVSTGSSDNFNSVQIIENKTIILSGTKTIVRSDDGGATWKSHNIGGNYAITKTFFTGALTGHAVCKGGFILKTVDGGQNWKITEKTSIYPNDFFTVYFVNEKVGFATKQHSTILKTIDGGETWKETRNTTDAFYSLFFLDEKTGFATGDNGVIFKTSDGGDTWEWISFQNGRYDQTSMFGIYFHNSTEGYVVGQRGRILKTKDGGSSWDQYSPFYDDVSEFQLITSDIAYASIWSKLFKTRDGGKTWQDMGSPVEGVGLSKFEFLNENIGYAIVGNSNYYYAVYKTTNGGQSWVQTNSGEDIMRDNLYSMDFIDEKTGFVSGGYNQKGVFKTTNGGNSWIIVEGNSFGEMQFIDEKTGYAREVGYYGKRIYKTTDAGENWEEIFETEESLTSMYFVDKKIGYLAGERGVIYKTTDGGLSWRKLEVPYQDYMQIKFYSANVGYTVDDDGGLWKTINGGSSWQKNAAFYKMNSIDISDDKQIYLSGTHGKILKSKVSFDPFSLLAGPAEEISNNSAWLIGNASANVGNIKNIQFEYGTNNNFDKIISTSVLVAENESATLAVEANDLLPATKYQYRIRGTVGNSNVYSQIMEFTTKADYELNLYSPYVEVMNSVTFSADIIANKAEISKIEFQYGTEDNPFAESISASPVSVSPNNPRNVQAKVNELEADTKYQVRIKAIHEGKVIYSHVREFKTQAEYRINLHAPHITDNNVSLSANVTAYLEDLENLAFEYGTREFENEIAATPDVVSIWYSEFVSSTLTDLNPEQTYYFRLRGTMGKKIVYSSIGVFNTSKESIVVPDGAQMKEDHTVIAKGLINPGGKYLTNIRFEYGENDKFNMSVSSNPSEISGNTTTSVKATLLNLAPGSSYSYRIKAVEGQKEIISEEFKFVTEEGVQLSQDILSMQVTDETCTGKNNGALIITAEEEHNFTATINGEEYNFTSQLKLENLSPGQYTACITAAAAPEFYQCFEFTISGGISLIGNAQVKRNAVGHSTHIHMEEGTAPFFVSINGSVVGEYDSPDFSVNVRQGDKLEIASQAACEGKLILEVDLDESLTAYPNPASSFLHILIPYSEEKTTQVDIYNNSGSLMSSKEYSISNNVVSLPLEDLVSGIYFAVVRLHSPKTIKFSKK</sequence>
<keyword evidence="7" id="KW-1185">Reference proteome</keyword>
<feature type="domain" description="Photosynthesis system II assembly factor Ycf48/Hcf136-like" evidence="4">
    <location>
        <begin position="19"/>
        <end position="106"/>
    </location>
</feature>
<keyword evidence="1" id="KW-0602">Photosynthesis</keyword>
<organism evidence="6 7">
    <name type="scientific">Salinimicrobium marinum</name>
    <dbReference type="NCBI Taxonomy" id="680283"/>
    <lineage>
        <taxon>Bacteria</taxon>
        <taxon>Pseudomonadati</taxon>
        <taxon>Bacteroidota</taxon>
        <taxon>Flavobacteriia</taxon>
        <taxon>Flavobacteriales</taxon>
        <taxon>Flavobacteriaceae</taxon>
        <taxon>Salinimicrobium</taxon>
    </lineage>
</organism>
<evidence type="ECO:0000256" key="2">
    <source>
        <dbReference type="ARBA" id="ARBA00022729"/>
    </source>
</evidence>
<keyword evidence="3" id="KW-0604">Photosystem II</keyword>
<dbReference type="PANTHER" id="PTHR47199:SF2">
    <property type="entry name" value="PHOTOSYSTEM II STABILITY_ASSEMBLY FACTOR HCF136, CHLOROPLASTIC"/>
    <property type="match status" value="1"/>
</dbReference>
<evidence type="ECO:0000256" key="1">
    <source>
        <dbReference type="ARBA" id="ARBA00022531"/>
    </source>
</evidence>
<dbReference type="InterPro" id="IPR015943">
    <property type="entry name" value="WD40/YVTN_repeat-like_dom_sf"/>
</dbReference>
<keyword evidence="2" id="KW-0732">Signal</keyword>
<feature type="domain" description="Secretion system C-terminal sorting" evidence="5">
    <location>
        <begin position="1159"/>
        <end position="1223"/>
    </location>
</feature>
<dbReference type="Proteomes" id="UP000610456">
    <property type="component" value="Unassembled WGS sequence"/>
</dbReference>
<evidence type="ECO:0000313" key="7">
    <source>
        <dbReference type="Proteomes" id="UP000610456"/>
    </source>
</evidence>
<evidence type="ECO:0000256" key="3">
    <source>
        <dbReference type="ARBA" id="ARBA00023276"/>
    </source>
</evidence>
<dbReference type="InterPro" id="IPR026444">
    <property type="entry name" value="Secre_tail"/>
</dbReference>
<dbReference type="InterPro" id="IPR028203">
    <property type="entry name" value="PSII_CF48-like_dom"/>
</dbReference>
<evidence type="ECO:0000313" key="6">
    <source>
        <dbReference type="EMBL" id="GHA40243.1"/>
    </source>
</evidence>
<feature type="domain" description="Photosynthesis system II assembly factor Ycf48/Hcf136-like" evidence="4">
    <location>
        <begin position="197"/>
        <end position="272"/>
    </location>
</feature>
<gene>
    <name evidence="6" type="ORF">GCM10007103_22120</name>
</gene>